<name>A0A7J7HWA4_CAMSI</name>
<evidence type="ECO:0000256" key="1">
    <source>
        <dbReference type="SAM" id="MobiDB-lite"/>
    </source>
</evidence>
<reference evidence="2 3" key="2">
    <citation type="submission" date="2020-07" db="EMBL/GenBank/DDBJ databases">
        <title>Genome assembly of wild tea tree DASZ reveals pedigree and selection history of tea varieties.</title>
        <authorList>
            <person name="Zhang W."/>
        </authorList>
    </citation>
    <scope>NUCLEOTIDE SEQUENCE [LARGE SCALE GENOMIC DNA]</scope>
    <source>
        <strain evidence="3">cv. G240</strain>
        <tissue evidence="2">Leaf</tissue>
    </source>
</reference>
<accession>A0A7J7HWA4</accession>
<feature type="compositionally biased region" description="Low complexity" evidence="1">
    <location>
        <begin position="376"/>
        <end position="392"/>
    </location>
</feature>
<organism evidence="2 3">
    <name type="scientific">Camellia sinensis</name>
    <name type="common">Tea plant</name>
    <name type="synonym">Thea sinensis</name>
    <dbReference type="NCBI Taxonomy" id="4442"/>
    <lineage>
        <taxon>Eukaryota</taxon>
        <taxon>Viridiplantae</taxon>
        <taxon>Streptophyta</taxon>
        <taxon>Embryophyta</taxon>
        <taxon>Tracheophyta</taxon>
        <taxon>Spermatophyta</taxon>
        <taxon>Magnoliopsida</taxon>
        <taxon>eudicotyledons</taxon>
        <taxon>Gunneridae</taxon>
        <taxon>Pentapetalae</taxon>
        <taxon>asterids</taxon>
        <taxon>Ericales</taxon>
        <taxon>Theaceae</taxon>
        <taxon>Camellia</taxon>
    </lineage>
</organism>
<evidence type="ECO:0000313" key="3">
    <source>
        <dbReference type="Proteomes" id="UP000593564"/>
    </source>
</evidence>
<feature type="compositionally biased region" description="Basic residues" evidence="1">
    <location>
        <begin position="393"/>
        <end position="410"/>
    </location>
</feature>
<keyword evidence="3" id="KW-1185">Reference proteome</keyword>
<dbReference type="AlphaFoldDB" id="A0A7J7HWA4"/>
<feature type="region of interest" description="Disordered" evidence="1">
    <location>
        <begin position="449"/>
        <end position="507"/>
    </location>
</feature>
<feature type="compositionally biased region" description="Low complexity" evidence="1">
    <location>
        <begin position="449"/>
        <end position="464"/>
    </location>
</feature>
<sequence>MCFSRSSGFPYARAGHARAGLLTLERVFDVCKNTRGVMSTRGSRGRLSSRSVGRGTTVPLAPAVAASVVGEDVAREIVRAVQDALARAKGDSGCTLKLTKEFFLLQSTSDATPVAQFEVRFTSLSRFAPELVATEERHCYEFESRLCFDIREKVAGSFGKDYYSLVKAAAYVEAMVVSVGQVREEVISKICLVVLLGVMVVDYVSDYIMDCDVWSLDMLTLRLSVSKQLRRTELRSKSFDFGVNIGFRELVDRHELIIVAVFTVFERIGDIFISWLPMYGEMKLAMEPAISTKLSCRPYISKHETEIDRKLQELRARAWDLATYYWQNCTKIGQSTFIQALQYMAAQSGQITTTKPNDEKTENPMLQQQQHKNENPYPTAAAPPSSPTGSPAFHHRMANKHRHPSSKRGRPPLPPTSPGTANHHQFVANSPKSEAAQVHLHSQAEFIHTTTQEEPEPSSGSEPSSTDEKETGVDNQLHAARLRLPPNGSEEVIEGSGYGTGEEADEEGEGIVEEVGGDFGADAAEEVATAGARRGGHGLEVGPSGLFDEAVADGDLVAGLGRDGGGRGIHGGGGEEERGLMEMSSKSMIDWKGCDDELDDDDNEVEEAEVAAAATVGKLAAWRGFVGRVRVEGTTAEVAIEFLRRRRGFGPFAVVKSMDSIDPELPLYSRCETPGPYNPSPIRLHVPVQ</sequence>
<dbReference type="EMBL" id="JACBKZ010000002">
    <property type="protein sequence ID" value="KAF5957120.1"/>
    <property type="molecule type" value="Genomic_DNA"/>
</dbReference>
<reference evidence="3" key="1">
    <citation type="journal article" date="2020" name="Nat. Commun.">
        <title>Genome assembly of wild tea tree DASZ reveals pedigree and selection history of tea varieties.</title>
        <authorList>
            <person name="Zhang W."/>
            <person name="Zhang Y."/>
            <person name="Qiu H."/>
            <person name="Guo Y."/>
            <person name="Wan H."/>
            <person name="Zhang X."/>
            <person name="Scossa F."/>
            <person name="Alseekh S."/>
            <person name="Zhang Q."/>
            <person name="Wang P."/>
            <person name="Xu L."/>
            <person name="Schmidt M.H."/>
            <person name="Jia X."/>
            <person name="Li D."/>
            <person name="Zhu A."/>
            <person name="Guo F."/>
            <person name="Chen W."/>
            <person name="Ni D."/>
            <person name="Usadel B."/>
            <person name="Fernie A.R."/>
            <person name="Wen W."/>
        </authorList>
    </citation>
    <scope>NUCLEOTIDE SEQUENCE [LARGE SCALE GENOMIC DNA]</scope>
    <source>
        <strain evidence="3">cv. G240</strain>
    </source>
</reference>
<dbReference type="Proteomes" id="UP000593564">
    <property type="component" value="Unassembled WGS sequence"/>
</dbReference>
<gene>
    <name evidence="2" type="ORF">HYC85_004345</name>
</gene>
<comment type="caution">
    <text evidence="2">The sequence shown here is derived from an EMBL/GenBank/DDBJ whole genome shotgun (WGS) entry which is preliminary data.</text>
</comment>
<protein>
    <submittedName>
        <fullName evidence="2">Uncharacterized protein</fullName>
    </submittedName>
</protein>
<evidence type="ECO:0000313" key="2">
    <source>
        <dbReference type="EMBL" id="KAF5957120.1"/>
    </source>
</evidence>
<proteinExistence type="predicted"/>
<feature type="region of interest" description="Disordered" evidence="1">
    <location>
        <begin position="353"/>
        <end position="425"/>
    </location>
</feature>